<dbReference type="GO" id="GO:0004347">
    <property type="term" value="F:glucose-6-phosphate isomerase activity"/>
    <property type="evidence" value="ECO:0007669"/>
    <property type="project" value="InterPro"/>
</dbReference>
<dbReference type="GO" id="GO:0097367">
    <property type="term" value="F:carbohydrate derivative binding"/>
    <property type="evidence" value="ECO:0007669"/>
    <property type="project" value="InterPro"/>
</dbReference>
<dbReference type="AlphaFoldDB" id="A0A1F5SBG0"/>
<dbReference type="InterPro" id="IPR046348">
    <property type="entry name" value="SIS_dom_sf"/>
</dbReference>
<dbReference type="CDD" id="cd05637">
    <property type="entry name" value="SIS_PGI_PMI_2"/>
    <property type="match status" value="1"/>
</dbReference>
<dbReference type="Pfam" id="PF01380">
    <property type="entry name" value="SIS"/>
    <property type="match status" value="1"/>
</dbReference>
<dbReference type="InterPro" id="IPR019490">
    <property type="entry name" value="Glu6P/Mann6P_isomerase_C"/>
</dbReference>
<gene>
    <name evidence="4" type="ORF">A3H66_00540</name>
</gene>
<protein>
    <recommendedName>
        <fullName evidence="3">SIS domain-containing protein</fullName>
    </recommendedName>
</protein>
<dbReference type="Proteomes" id="UP000178783">
    <property type="component" value="Unassembled WGS sequence"/>
</dbReference>
<comment type="caution">
    <text evidence="4">The sequence shown here is derived from an EMBL/GenBank/DDBJ whole genome shotgun (WGS) entry which is preliminary data.</text>
</comment>
<dbReference type="InterPro" id="IPR001347">
    <property type="entry name" value="SIS_dom"/>
</dbReference>
<evidence type="ECO:0000313" key="5">
    <source>
        <dbReference type="Proteomes" id="UP000178783"/>
    </source>
</evidence>
<dbReference type="SUPFAM" id="SSF53697">
    <property type="entry name" value="SIS domain"/>
    <property type="match status" value="1"/>
</dbReference>
<dbReference type="PROSITE" id="PS51464">
    <property type="entry name" value="SIS"/>
    <property type="match status" value="1"/>
</dbReference>
<dbReference type="EMBL" id="MFFW01000039">
    <property type="protein sequence ID" value="OGF24055.1"/>
    <property type="molecule type" value="Genomic_DNA"/>
</dbReference>
<evidence type="ECO:0000256" key="2">
    <source>
        <dbReference type="ARBA" id="ARBA00023235"/>
    </source>
</evidence>
<comment type="similarity">
    <text evidence="1">Belongs to the PGI/PMI family.</text>
</comment>
<dbReference type="GO" id="GO:0004476">
    <property type="term" value="F:mannose-6-phosphate isomerase activity"/>
    <property type="evidence" value="ECO:0007669"/>
    <property type="project" value="InterPro"/>
</dbReference>
<dbReference type="GO" id="GO:0005975">
    <property type="term" value="P:carbohydrate metabolic process"/>
    <property type="evidence" value="ECO:0007669"/>
    <property type="project" value="InterPro"/>
</dbReference>
<evidence type="ECO:0000259" key="3">
    <source>
        <dbReference type="PROSITE" id="PS51464"/>
    </source>
</evidence>
<evidence type="ECO:0000256" key="1">
    <source>
        <dbReference type="ARBA" id="ARBA00010523"/>
    </source>
</evidence>
<dbReference type="Gene3D" id="3.40.50.10490">
    <property type="entry name" value="Glucose-6-phosphate isomerase like protein, domain 1"/>
    <property type="match status" value="2"/>
</dbReference>
<name>A0A1F5SBG0_9BACT</name>
<dbReference type="STRING" id="1797989.A3H66_00540"/>
<organism evidence="4 5">
    <name type="scientific">Candidatus Falkowbacteria bacterium RIFCSPLOWO2_02_FULL_45_21</name>
    <dbReference type="NCBI Taxonomy" id="1797989"/>
    <lineage>
        <taxon>Bacteria</taxon>
        <taxon>Candidatus Falkowiibacteriota</taxon>
    </lineage>
</organism>
<dbReference type="GO" id="GO:1901135">
    <property type="term" value="P:carbohydrate derivative metabolic process"/>
    <property type="evidence" value="ECO:0007669"/>
    <property type="project" value="InterPro"/>
</dbReference>
<feature type="domain" description="SIS" evidence="3">
    <location>
        <begin position="41"/>
        <end position="183"/>
    </location>
</feature>
<evidence type="ECO:0000313" key="4">
    <source>
        <dbReference type="EMBL" id="OGF24055.1"/>
    </source>
</evidence>
<keyword evidence="2" id="KW-0413">Isomerase</keyword>
<sequence length="358" mass="39592">MHNLDDQKVYKKLDLSQVAKSIESLAAQMRQVLDQAASIKVPDDYGRARQVVVNGMGGSNIGVSLVSAALSDKIKAPITVISGYQVPAMVDKHTLYLLSSYSGNTEEVLSVYAEVKKRGAKIMAISMAGDNQLARLMLKDNIPGYSFVPEHNPCGQPRLGLGYSVLGVAVLLSKAGLLELKEKEVEGLIANLELSDLKLRPAEPTNINQAKQLAFKCYGKIPIIVGAEFLSGNLTILRNQFNETSKNFASFLALPDLNHYALESLANPKSNKDNLIFFFIDSALYHPRVQKRSALTKQVVKKNGIKYIEHKLTGATKLEQAFSMLQFGGWLTYYSAMLNNVNPVKIPWVDWFKKELRS</sequence>
<reference evidence="4 5" key="1">
    <citation type="journal article" date="2016" name="Nat. Commun.">
        <title>Thousands of microbial genomes shed light on interconnected biogeochemical processes in an aquifer system.</title>
        <authorList>
            <person name="Anantharaman K."/>
            <person name="Brown C.T."/>
            <person name="Hug L.A."/>
            <person name="Sharon I."/>
            <person name="Castelle C.J."/>
            <person name="Probst A.J."/>
            <person name="Thomas B.C."/>
            <person name="Singh A."/>
            <person name="Wilkins M.J."/>
            <person name="Karaoz U."/>
            <person name="Brodie E.L."/>
            <person name="Williams K.H."/>
            <person name="Hubbard S.S."/>
            <person name="Banfield J.F."/>
        </authorList>
    </citation>
    <scope>NUCLEOTIDE SEQUENCE [LARGE SCALE GENOMIC DNA]</scope>
</reference>
<proteinExistence type="inferred from homology"/>
<dbReference type="Pfam" id="PF10432">
    <property type="entry name" value="bact-PGI_C"/>
    <property type="match status" value="1"/>
</dbReference>
<accession>A0A1F5SBG0</accession>